<name>A0ABN7V0N1_GIGMA</name>
<evidence type="ECO:0000313" key="1">
    <source>
        <dbReference type="EMBL" id="CAG8712347.1"/>
    </source>
</evidence>
<keyword evidence="2" id="KW-1185">Reference proteome</keyword>
<accession>A0ABN7V0N1</accession>
<comment type="caution">
    <text evidence="1">The sequence shown here is derived from an EMBL/GenBank/DDBJ whole genome shotgun (WGS) entry which is preliminary data.</text>
</comment>
<evidence type="ECO:0000313" key="2">
    <source>
        <dbReference type="Proteomes" id="UP000789901"/>
    </source>
</evidence>
<protein>
    <submittedName>
        <fullName evidence="1">31802_t:CDS:1</fullName>
    </submittedName>
</protein>
<gene>
    <name evidence="1" type="ORF">GMARGA_LOCUS12843</name>
</gene>
<dbReference type="EMBL" id="CAJVQB010007988">
    <property type="protein sequence ID" value="CAG8712347.1"/>
    <property type="molecule type" value="Genomic_DNA"/>
</dbReference>
<feature type="non-terminal residue" evidence="1">
    <location>
        <position position="1"/>
    </location>
</feature>
<dbReference type="Proteomes" id="UP000789901">
    <property type="component" value="Unassembled WGS sequence"/>
</dbReference>
<reference evidence="1 2" key="1">
    <citation type="submission" date="2021-06" db="EMBL/GenBank/DDBJ databases">
        <authorList>
            <person name="Kallberg Y."/>
            <person name="Tangrot J."/>
            <person name="Rosling A."/>
        </authorList>
    </citation>
    <scope>NUCLEOTIDE SEQUENCE [LARGE SCALE GENOMIC DNA]</scope>
    <source>
        <strain evidence="1 2">120-4 pot B 10/14</strain>
    </source>
</reference>
<sequence>PANEILASIHANLLANSGSIVQPPYISKYIQFIQDYNRTSISSTTSDIDKLT</sequence>
<organism evidence="1 2">
    <name type="scientific">Gigaspora margarita</name>
    <dbReference type="NCBI Taxonomy" id="4874"/>
    <lineage>
        <taxon>Eukaryota</taxon>
        <taxon>Fungi</taxon>
        <taxon>Fungi incertae sedis</taxon>
        <taxon>Mucoromycota</taxon>
        <taxon>Glomeromycotina</taxon>
        <taxon>Glomeromycetes</taxon>
        <taxon>Diversisporales</taxon>
        <taxon>Gigasporaceae</taxon>
        <taxon>Gigaspora</taxon>
    </lineage>
</organism>
<proteinExistence type="predicted"/>